<evidence type="ECO:0000313" key="7">
    <source>
        <dbReference type="EMBL" id="KAK2965094.1"/>
    </source>
</evidence>
<keyword evidence="2" id="KW-0699">rRNA-binding</keyword>
<dbReference type="GO" id="GO:0022625">
    <property type="term" value="C:cytosolic large ribosomal subunit"/>
    <property type="evidence" value="ECO:0007669"/>
    <property type="project" value="TreeGrafter"/>
</dbReference>
<keyword evidence="4 6" id="KW-0689">Ribosomal protein</keyword>
<accession>A0AA88QHL2</accession>
<comment type="similarity">
    <text evidence="1 6">Belongs to the universal ribosomal protein uL14 family.</text>
</comment>
<evidence type="ECO:0000256" key="1">
    <source>
        <dbReference type="ARBA" id="ARBA00010745"/>
    </source>
</evidence>
<evidence type="ECO:0000256" key="2">
    <source>
        <dbReference type="ARBA" id="ARBA00022730"/>
    </source>
</evidence>
<dbReference type="Proteomes" id="UP001187471">
    <property type="component" value="Unassembled WGS sequence"/>
</dbReference>
<dbReference type="GO" id="GO:0070180">
    <property type="term" value="F:large ribosomal subunit rRNA binding"/>
    <property type="evidence" value="ECO:0007669"/>
    <property type="project" value="TreeGrafter"/>
</dbReference>
<evidence type="ECO:0000313" key="8">
    <source>
        <dbReference type="Proteomes" id="UP001187471"/>
    </source>
</evidence>
<sequence length="111" mass="12387">MSMMGELTFFLGLQIKQSKDGIFINQAKYTKELLKRFDMEASNAFDTPISSSLKLNKDEKGISVSPRYDDNAAVVIDQEGNPKGTRVFGAIARELRQLNFTKIVSLAPEVL</sequence>
<keyword evidence="8" id="KW-1185">Reference proteome</keyword>
<dbReference type="Gene3D" id="2.40.150.20">
    <property type="entry name" value="Ribosomal protein L14"/>
    <property type="match status" value="1"/>
</dbReference>
<evidence type="ECO:0000256" key="4">
    <source>
        <dbReference type="ARBA" id="ARBA00022980"/>
    </source>
</evidence>
<gene>
    <name evidence="7" type="ORF">RJ640_012568</name>
</gene>
<evidence type="ECO:0000256" key="5">
    <source>
        <dbReference type="ARBA" id="ARBA00023274"/>
    </source>
</evidence>
<dbReference type="GO" id="GO:0003735">
    <property type="term" value="F:structural constituent of ribosome"/>
    <property type="evidence" value="ECO:0007669"/>
    <property type="project" value="InterPro"/>
</dbReference>
<organism evidence="7 8">
    <name type="scientific">Escallonia rubra</name>
    <dbReference type="NCBI Taxonomy" id="112253"/>
    <lineage>
        <taxon>Eukaryota</taxon>
        <taxon>Viridiplantae</taxon>
        <taxon>Streptophyta</taxon>
        <taxon>Embryophyta</taxon>
        <taxon>Tracheophyta</taxon>
        <taxon>Spermatophyta</taxon>
        <taxon>Magnoliopsida</taxon>
        <taxon>eudicotyledons</taxon>
        <taxon>Gunneridae</taxon>
        <taxon>Pentapetalae</taxon>
        <taxon>asterids</taxon>
        <taxon>campanulids</taxon>
        <taxon>Escalloniales</taxon>
        <taxon>Escalloniaceae</taxon>
        <taxon>Escallonia</taxon>
    </lineage>
</organism>
<dbReference type="SUPFAM" id="SSF50193">
    <property type="entry name" value="Ribosomal protein L14"/>
    <property type="match status" value="1"/>
</dbReference>
<dbReference type="AlphaFoldDB" id="A0AA88QHL2"/>
<protein>
    <submittedName>
        <fullName evidence="7">Uncharacterized protein</fullName>
    </submittedName>
</protein>
<dbReference type="InterPro" id="IPR036853">
    <property type="entry name" value="Ribosomal_uL14_sf"/>
</dbReference>
<keyword evidence="3" id="KW-0694">RNA-binding</keyword>
<dbReference type="InterPro" id="IPR000218">
    <property type="entry name" value="Ribosomal_uL14"/>
</dbReference>
<dbReference type="Pfam" id="PF00238">
    <property type="entry name" value="Ribosomal_L14"/>
    <property type="match status" value="1"/>
</dbReference>
<evidence type="ECO:0000256" key="3">
    <source>
        <dbReference type="ARBA" id="ARBA00022884"/>
    </source>
</evidence>
<name>A0AA88QHL2_9ASTE</name>
<keyword evidence="5 6" id="KW-0687">Ribonucleoprotein</keyword>
<reference evidence="7" key="1">
    <citation type="submission" date="2022-12" db="EMBL/GenBank/DDBJ databases">
        <title>Draft genome assemblies for two species of Escallonia (Escalloniales).</title>
        <authorList>
            <person name="Chanderbali A."/>
            <person name="Dervinis C."/>
            <person name="Anghel I."/>
            <person name="Soltis D."/>
            <person name="Soltis P."/>
            <person name="Zapata F."/>
        </authorList>
    </citation>
    <scope>NUCLEOTIDE SEQUENCE</scope>
    <source>
        <strain evidence="7">UCBG92.1500</strain>
        <tissue evidence="7">Leaf</tissue>
    </source>
</reference>
<dbReference type="PANTHER" id="PTHR11761:SF3">
    <property type="entry name" value="LARGE RIBOSOMAL SUBUNIT PROTEIN UL14M"/>
    <property type="match status" value="1"/>
</dbReference>
<proteinExistence type="inferred from homology"/>
<dbReference type="GO" id="GO:0006412">
    <property type="term" value="P:translation"/>
    <property type="evidence" value="ECO:0007669"/>
    <property type="project" value="InterPro"/>
</dbReference>
<evidence type="ECO:0000256" key="6">
    <source>
        <dbReference type="RuleBase" id="RU003949"/>
    </source>
</evidence>
<dbReference type="PANTHER" id="PTHR11761">
    <property type="entry name" value="50S/60S RIBOSOMAL PROTEIN L14/L23"/>
    <property type="match status" value="1"/>
</dbReference>
<dbReference type="EMBL" id="JAVXUO010003232">
    <property type="protein sequence ID" value="KAK2965094.1"/>
    <property type="molecule type" value="Genomic_DNA"/>
</dbReference>
<dbReference type="SMART" id="SM01374">
    <property type="entry name" value="Ribosomal_L14"/>
    <property type="match status" value="1"/>
</dbReference>
<comment type="caution">
    <text evidence="7">The sequence shown here is derived from an EMBL/GenBank/DDBJ whole genome shotgun (WGS) entry which is preliminary data.</text>
</comment>